<name>A0A644URX6_9ZZZZ</name>
<dbReference type="AlphaFoldDB" id="A0A644URX6"/>
<protein>
    <submittedName>
        <fullName evidence="1">Uncharacterized protein</fullName>
    </submittedName>
</protein>
<gene>
    <name evidence="1" type="ORF">SDC9_27697</name>
</gene>
<proteinExistence type="predicted"/>
<reference evidence="1" key="1">
    <citation type="submission" date="2019-08" db="EMBL/GenBank/DDBJ databases">
        <authorList>
            <person name="Kucharzyk K."/>
            <person name="Murdoch R.W."/>
            <person name="Higgins S."/>
            <person name="Loffler F."/>
        </authorList>
    </citation>
    <scope>NUCLEOTIDE SEQUENCE</scope>
</reference>
<organism evidence="1">
    <name type="scientific">bioreactor metagenome</name>
    <dbReference type="NCBI Taxonomy" id="1076179"/>
    <lineage>
        <taxon>unclassified sequences</taxon>
        <taxon>metagenomes</taxon>
        <taxon>ecological metagenomes</taxon>
    </lineage>
</organism>
<accession>A0A644URX6</accession>
<evidence type="ECO:0000313" key="1">
    <source>
        <dbReference type="EMBL" id="MPL81767.1"/>
    </source>
</evidence>
<comment type="caution">
    <text evidence="1">The sequence shown here is derived from an EMBL/GenBank/DDBJ whole genome shotgun (WGS) entry which is preliminary data.</text>
</comment>
<sequence length="67" mass="8013">MVIVKNYQQFKAFLVRSCLKEKSAKVNHLACTNCRRVYYSEDILPVLKIAFYDNTDVYKIYYNDMFS</sequence>
<dbReference type="EMBL" id="VSSQ01000154">
    <property type="protein sequence ID" value="MPL81767.1"/>
    <property type="molecule type" value="Genomic_DNA"/>
</dbReference>